<feature type="chain" id="PRO_5036674264" description="Lipoprotein" evidence="1">
    <location>
        <begin position="20"/>
        <end position="255"/>
    </location>
</feature>
<evidence type="ECO:0000313" key="3">
    <source>
        <dbReference type="Proteomes" id="UP000650081"/>
    </source>
</evidence>
<reference evidence="2" key="1">
    <citation type="submission" date="2020-08" db="EMBL/GenBank/DDBJ databases">
        <title>Lewinella bacteria from marine environments.</title>
        <authorList>
            <person name="Zhong Y."/>
        </authorList>
    </citation>
    <scope>NUCLEOTIDE SEQUENCE</scope>
    <source>
        <strain evidence="2">KCTC 42187</strain>
    </source>
</reference>
<feature type="signal peptide" evidence="1">
    <location>
        <begin position="1"/>
        <end position="19"/>
    </location>
</feature>
<dbReference type="Proteomes" id="UP000650081">
    <property type="component" value="Unassembled WGS sequence"/>
</dbReference>
<dbReference type="RefSeq" id="WP_187465575.1">
    <property type="nucleotide sequence ID" value="NZ_JACSIT010000067.1"/>
</dbReference>
<dbReference type="PROSITE" id="PS51257">
    <property type="entry name" value="PROKAR_LIPOPROTEIN"/>
    <property type="match status" value="1"/>
</dbReference>
<evidence type="ECO:0000256" key="1">
    <source>
        <dbReference type="SAM" id="SignalP"/>
    </source>
</evidence>
<gene>
    <name evidence="2" type="ORF">H9S92_04810</name>
</gene>
<keyword evidence="1" id="KW-0732">Signal</keyword>
<evidence type="ECO:0000313" key="2">
    <source>
        <dbReference type="EMBL" id="MBC6993469.1"/>
    </source>
</evidence>
<comment type="caution">
    <text evidence="2">The sequence shown here is derived from an EMBL/GenBank/DDBJ whole genome shotgun (WGS) entry which is preliminary data.</text>
</comment>
<evidence type="ECO:0008006" key="4">
    <source>
        <dbReference type="Google" id="ProtNLM"/>
    </source>
</evidence>
<accession>A0A923PLG1</accession>
<dbReference type="AlphaFoldDB" id="A0A923PLG1"/>
<dbReference type="EMBL" id="JACSIT010000067">
    <property type="protein sequence ID" value="MBC6993469.1"/>
    <property type="molecule type" value="Genomic_DNA"/>
</dbReference>
<organism evidence="2 3">
    <name type="scientific">Neolewinella lacunae</name>
    <dbReference type="NCBI Taxonomy" id="1517758"/>
    <lineage>
        <taxon>Bacteria</taxon>
        <taxon>Pseudomonadati</taxon>
        <taxon>Bacteroidota</taxon>
        <taxon>Saprospiria</taxon>
        <taxon>Saprospirales</taxon>
        <taxon>Lewinellaceae</taxon>
        <taxon>Neolewinella</taxon>
    </lineage>
</organism>
<protein>
    <recommendedName>
        <fullName evidence="4">Lipoprotein</fullName>
    </recommendedName>
</protein>
<proteinExistence type="predicted"/>
<sequence>MRRPLLFLLAIVTAAMLSACLTIENKVTLRADGSGEQVATVDLGEMISNPFFKMAMEEEMAKNGKPEGEQSVDSTWVMLDQLGPLNPDWSAGERDLVGRANGRMYINFEEGVGYVKTFFAFDDVAQIAQFNALMAKANKPEEENPMAGFGGQDGMLSSYTLQGKKFTCTSSVSPDFVNPMANSDLGEEGAEMMKQMFSDASIIYTLELPGKVKKVKGFPGHTVEGKTLTQVIPFLDLMDKPQALVNALSGEVKFK</sequence>
<name>A0A923PLG1_9BACT</name>
<keyword evidence="3" id="KW-1185">Reference proteome</keyword>